<dbReference type="NCBIfam" id="NF033679">
    <property type="entry name" value="DNRLRE_dom"/>
    <property type="match status" value="1"/>
</dbReference>
<evidence type="ECO:0000313" key="6">
    <source>
        <dbReference type="EMBL" id="MCY6958693.1"/>
    </source>
</evidence>
<dbReference type="InterPro" id="IPR045965">
    <property type="entry name" value="DUF6385"/>
</dbReference>
<dbReference type="Pfam" id="PF24517">
    <property type="entry name" value="CBM96"/>
    <property type="match status" value="1"/>
</dbReference>
<dbReference type="EMBL" id="JAPQFJ010000007">
    <property type="protein sequence ID" value="MCY6958693.1"/>
    <property type="molecule type" value="Genomic_DNA"/>
</dbReference>
<gene>
    <name evidence="6" type="ORF">OW729_08755</name>
</gene>
<dbReference type="RefSeq" id="WP_268061109.1">
    <property type="nucleotide sequence ID" value="NZ_JAPQFJ010000007.1"/>
</dbReference>
<evidence type="ECO:0000313" key="7">
    <source>
        <dbReference type="Proteomes" id="UP001144612"/>
    </source>
</evidence>
<dbReference type="Proteomes" id="UP001144612">
    <property type="component" value="Unassembled WGS sequence"/>
</dbReference>
<evidence type="ECO:0000256" key="3">
    <source>
        <dbReference type="ARBA" id="ARBA00022729"/>
    </source>
</evidence>
<comment type="subcellular location">
    <subcellularLocation>
        <location evidence="1">Secreted</location>
    </subcellularLocation>
</comment>
<keyword evidence="2" id="KW-0964">Secreted</keyword>
<feature type="domain" description="Carbohydrate-binding module family 96" evidence="5">
    <location>
        <begin position="9"/>
        <end position="168"/>
    </location>
</feature>
<name>A0ABT4D8R2_9CLOT</name>
<organism evidence="6 7">
    <name type="scientific">Clostridium brassicae</name>
    <dbReference type="NCBI Taxonomy" id="2999072"/>
    <lineage>
        <taxon>Bacteria</taxon>
        <taxon>Bacillati</taxon>
        <taxon>Bacillota</taxon>
        <taxon>Clostridia</taxon>
        <taxon>Eubacteriales</taxon>
        <taxon>Clostridiaceae</taxon>
        <taxon>Clostridium</taxon>
    </lineage>
</organism>
<sequence length="292" mass="32737">MASLILECDSNAYVSLASPTVHFPDTGTLYSGRYTSASDIYKSLLKFNMLPLPVNCTITSAYLKLYIKRNDVPNIIKPTKLYKLLDNFDENTVSYSTIPSFDPIPLATLDITSQLNTYVQWDITNILSQWKLFPQQNFGVLLEGLDTQYSFTAFGSRVSPSPNTQPVIEVNYELTQNIVAYDEEILEFSGDDESITSMVIPLGPNVATFGIKNEGPGTVSVVIEISNDMNTWINNNFIYGSPCILGPDETATLTSIGYMNYARLKFIHYQVTNVNNLDNEDATIKIYKTLRY</sequence>
<evidence type="ECO:0000256" key="1">
    <source>
        <dbReference type="ARBA" id="ARBA00004613"/>
    </source>
</evidence>
<comment type="caution">
    <text evidence="6">The sequence shown here is derived from an EMBL/GenBank/DDBJ whole genome shotgun (WGS) entry which is preliminary data.</text>
</comment>
<keyword evidence="7" id="KW-1185">Reference proteome</keyword>
<feature type="domain" description="DUF6385" evidence="4">
    <location>
        <begin position="206"/>
        <end position="267"/>
    </location>
</feature>
<evidence type="ECO:0000259" key="4">
    <source>
        <dbReference type="Pfam" id="PF19912"/>
    </source>
</evidence>
<evidence type="ECO:0000256" key="2">
    <source>
        <dbReference type="ARBA" id="ARBA00022525"/>
    </source>
</evidence>
<reference evidence="6" key="1">
    <citation type="submission" date="2022-12" db="EMBL/GenBank/DDBJ databases">
        <title>Clostridium sp. nov., isolated from industrial wastewater.</title>
        <authorList>
            <person name="Jiayan W."/>
        </authorList>
    </citation>
    <scope>NUCLEOTIDE SEQUENCE</scope>
    <source>
        <strain evidence="6">ZC22-4</strain>
    </source>
</reference>
<dbReference type="Pfam" id="PF19912">
    <property type="entry name" value="DUF6385"/>
    <property type="match status" value="1"/>
</dbReference>
<proteinExistence type="predicted"/>
<evidence type="ECO:0000259" key="5">
    <source>
        <dbReference type="Pfam" id="PF24517"/>
    </source>
</evidence>
<dbReference type="InterPro" id="IPR055372">
    <property type="entry name" value="CBM96"/>
</dbReference>
<protein>
    <submittedName>
        <fullName evidence="6">DNRLRE domain-containing protein</fullName>
    </submittedName>
</protein>
<keyword evidence="3" id="KW-0732">Signal</keyword>
<accession>A0ABT4D8R2</accession>